<dbReference type="GO" id="GO:0000155">
    <property type="term" value="F:phosphorelay sensor kinase activity"/>
    <property type="evidence" value="ECO:0007669"/>
    <property type="project" value="InterPro"/>
</dbReference>
<evidence type="ECO:0000256" key="12">
    <source>
        <dbReference type="ARBA" id="ARBA00023268"/>
    </source>
</evidence>
<evidence type="ECO:0000313" key="18">
    <source>
        <dbReference type="EMBL" id="PWW29542.1"/>
    </source>
</evidence>
<dbReference type="FunFam" id="3.40.1390.20:FF:000002">
    <property type="entry name" value="HPr kinase/phosphorylase"/>
    <property type="match status" value="1"/>
</dbReference>
<feature type="domain" description="HPr(Ser) kinase/phosphorylase N-terminal" evidence="16">
    <location>
        <begin position="4"/>
        <end position="127"/>
    </location>
</feature>
<keyword evidence="13 15" id="KW-0119">Carbohydrate metabolism</keyword>
<dbReference type="Gene3D" id="3.40.50.300">
    <property type="entry name" value="P-loop containing nucleotide triphosphate hydrolases"/>
    <property type="match status" value="1"/>
</dbReference>
<dbReference type="InterPro" id="IPR003755">
    <property type="entry name" value="HPr(Ser)_kin/Pase"/>
</dbReference>
<dbReference type="AlphaFoldDB" id="A0A2V3A1H6"/>
<comment type="domain">
    <text evidence="15">The Walker A ATP-binding motif also binds Pi and PPi.</text>
</comment>
<gene>
    <name evidence="15" type="primary">hprK</name>
    <name evidence="18" type="ORF">DFO73_104179</name>
</gene>
<comment type="miscellaneous">
    <text evidence="15">Both phosphorylation and phosphorolysis are carried out by the same active site and suggest a common mechanism for both reactions.</text>
</comment>
<dbReference type="PANTHER" id="PTHR30305:SF1">
    <property type="entry name" value="HPR KINASE_PHOSPHORYLASE"/>
    <property type="match status" value="1"/>
</dbReference>
<keyword evidence="12 15" id="KW-0511">Multifunctional enzyme</keyword>
<evidence type="ECO:0000256" key="9">
    <source>
        <dbReference type="ARBA" id="ARBA00022777"/>
    </source>
</evidence>
<evidence type="ECO:0000256" key="5">
    <source>
        <dbReference type="ARBA" id="ARBA00022527"/>
    </source>
</evidence>
<sequence length="311" mass="34842">MVKVRTKDIIEKFGLELIAGEEGINRPITTSDISRPGLEMAGYFDYYPGERVQLLGKTELTFAEKLNDTDRESRLERLCTDITPGIIITRGLDIPEELIEAAERESVPLLRSKQKTTRFSSLLTNFLESKLAPTTAVHGVLVDIYGVGVLITGKSGVGKSETALELVKRGHRLVADDCVEIRQEDEDYLVGNSPELIEHLLEIRGLGIINVMTLFGAGAVRSYKKISIVMNLELWDPKKQYDRLGLDEEKMKIIDTEITKLTIPVRPGRNLAVIIEVAAMNFRLKRMGMNAAEQFTSRLSDVIEDGDHEDR</sequence>
<feature type="active site" evidence="15">
    <location>
        <position position="159"/>
    </location>
</feature>
<dbReference type="GO" id="GO:0004712">
    <property type="term" value="F:protein serine/threonine/tyrosine kinase activity"/>
    <property type="evidence" value="ECO:0007669"/>
    <property type="project" value="UniProtKB-UniRule"/>
</dbReference>
<dbReference type="OrthoDB" id="9778803at2"/>
<evidence type="ECO:0000256" key="11">
    <source>
        <dbReference type="ARBA" id="ARBA00022842"/>
    </source>
</evidence>
<comment type="cofactor">
    <cofactor evidence="2 15">
        <name>Mg(2+)</name>
        <dbReference type="ChEBI" id="CHEBI:18420"/>
    </cofactor>
</comment>
<dbReference type="Pfam" id="PF07475">
    <property type="entry name" value="Hpr_kinase_C"/>
    <property type="match status" value="1"/>
</dbReference>
<dbReference type="Proteomes" id="UP000247150">
    <property type="component" value="Unassembled WGS sequence"/>
</dbReference>
<evidence type="ECO:0000256" key="14">
    <source>
        <dbReference type="ARBA" id="ARBA00047657"/>
    </source>
</evidence>
<feature type="binding site" evidence="15">
    <location>
        <position position="202"/>
    </location>
    <ligand>
        <name>Mg(2+)</name>
        <dbReference type="ChEBI" id="CHEBI:18420"/>
    </ligand>
</feature>
<keyword evidence="5 15" id="KW-0723">Serine/threonine-protein kinase</keyword>
<dbReference type="GO" id="GO:0000287">
    <property type="term" value="F:magnesium ion binding"/>
    <property type="evidence" value="ECO:0007669"/>
    <property type="project" value="UniProtKB-UniRule"/>
</dbReference>
<feature type="active site" evidence="15">
    <location>
        <position position="138"/>
    </location>
</feature>
<dbReference type="GO" id="GO:0005524">
    <property type="term" value="F:ATP binding"/>
    <property type="evidence" value="ECO:0007669"/>
    <property type="project" value="UniProtKB-UniRule"/>
</dbReference>
<evidence type="ECO:0000256" key="7">
    <source>
        <dbReference type="ARBA" id="ARBA00022723"/>
    </source>
</evidence>
<feature type="active site" description="Proton acceptor; for phosphorylation activity. Proton donor; for dephosphorylation activity" evidence="15">
    <location>
        <position position="177"/>
    </location>
</feature>
<keyword evidence="9 15" id="KW-0418">Kinase</keyword>
<comment type="function">
    <text evidence="15">Catalyzes the ATP- as well as the pyrophosphate-dependent phosphorylation of a specific serine residue in HPr, a phosphocarrier protein of the phosphoenolpyruvate-dependent sugar phosphotransferase system (PTS). HprK/P also catalyzes the pyrophosphate-producing, inorganic phosphate-dependent dephosphorylation (phosphorolysis) of seryl-phosphorylated HPr (P-Ser-HPr). The two antagonistic activities of HprK/P are regulated by several intracellular metabolites, which change their concentration in response to the absence or presence of rapidly metabolisable carbon sources (glucose, fructose, etc.) in the growth medium. Also phosphorylates/dephosphorylates the HPr-like catabolite repression protein crh on a specific serine residue. Therefore, by controlling the phosphorylation state of HPr and crh, HPrK/P is a sensor enzyme that plays a major role in the regulation of carbon metabolism and sugar transport: it mediates carbon catabolite repression (CCR), and regulates PTS-catalyzed carbohydrate uptake and inducer exclusion.</text>
</comment>
<dbReference type="HAMAP" id="MF_01249">
    <property type="entry name" value="HPr_kinase"/>
    <property type="match status" value="1"/>
</dbReference>
<feature type="active site" evidence="15">
    <location>
        <position position="243"/>
    </location>
</feature>
<feature type="region of interest" description="Important for the catalytic mechanism of both phosphorylation and dephosphorylation" evidence="15">
    <location>
        <begin position="201"/>
        <end position="210"/>
    </location>
</feature>
<dbReference type="InterPro" id="IPR027417">
    <property type="entry name" value="P-loop_NTPase"/>
</dbReference>
<evidence type="ECO:0000256" key="1">
    <source>
        <dbReference type="ARBA" id="ARBA00001120"/>
    </source>
</evidence>
<dbReference type="SUPFAM" id="SSF75138">
    <property type="entry name" value="HprK N-terminal domain-like"/>
    <property type="match status" value="1"/>
</dbReference>
<comment type="caution">
    <text evidence="18">The sequence shown here is derived from an EMBL/GenBank/DDBJ whole genome shotgun (WGS) entry which is preliminary data.</text>
</comment>
<dbReference type="EMBL" id="QGTW01000004">
    <property type="protein sequence ID" value="PWW29542.1"/>
    <property type="molecule type" value="Genomic_DNA"/>
</dbReference>
<evidence type="ECO:0000259" key="17">
    <source>
        <dbReference type="Pfam" id="PF07475"/>
    </source>
</evidence>
<dbReference type="Gene3D" id="3.40.1390.20">
    <property type="entry name" value="HprK N-terminal domain-like"/>
    <property type="match status" value="1"/>
</dbReference>
<keyword evidence="6 15" id="KW-0808">Transferase</keyword>
<evidence type="ECO:0000259" key="16">
    <source>
        <dbReference type="Pfam" id="PF02603"/>
    </source>
</evidence>
<evidence type="ECO:0000256" key="6">
    <source>
        <dbReference type="ARBA" id="ARBA00022679"/>
    </source>
</evidence>
<feature type="binding site" evidence="15">
    <location>
        <begin position="153"/>
        <end position="160"/>
    </location>
    <ligand>
        <name>ATP</name>
        <dbReference type="ChEBI" id="CHEBI:30616"/>
    </ligand>
</feature>
<accession>A0A2V3A1H6</accession>
<name>A0A2V3A1H6_9BACI</name>
<keyword evidence="10 15" id="KW-0067">ATP-binding</keyword>
<comment type="similarity">
    <text evidence="3 15">Belongs to the HPrK/P family.</text>
</comment>
<evidence type="ECO:0000256" key="2">
    <source>
        <dbReference type="ARBA" id="ARBA00001946"/>
    </source>
</evidence>
<dbReference type="EC" id="2.7.11.-" evidence="15"/>
<dbReference type="FunFam" id="3.40.50.300:FF:000174">
    <property type="entry name" value="HPr kinase/phosphorylase"/>
    <property type="match status" value="1"/>
</dbReference>
<reference evidence="18 19" key="1">
    <citation type="submission" date="2018-05" db="EMBL/GenBank/DDBJ databases">
        <title>Freshwater and sediment microbial communities from various areas in North America, analyzing microbe dynamics in response to fracking.</title>
        <authorList>
            <person name="Lamendella R."/>
        </authorList>
    </citation>
    <scope>NUCLEOTIDE SEQUENCE [LARGE SCALE GENOMIC DNA]</scope>
    <source>
        <strain evidence="18 19">15_TX</strain>
    </source>
</reference>
<keyword evidence="7 15" id="KW-0479">Metal-binding</keyword>
<dbReference type="InterPro" id="IPR011104">
    <property type="entry name" value="Hpr_kin/Pase_C"/>
</dbReference>
<feature type="domain" description="HPr kinase/phosphorylase C-terminal" evidence="17">
    <location>
        <begin position="130"/>
        <end position="298"/>
    </location>
</feature>
<comment type="catalytic activity">
    <reaction evidence="1 15">
        <text>[HPr protein]-L-serine + ATP = [HPr protein]-O-phospho-L-serine + ADP + H(+)</text>
        <dbReference type="Rhea" id="RHEA:46600"/>
        <dbReference type="Rhea" id="RHEA-COMP:11602"/>
        <dbReference type="Rhea" id="RHEA-COMP:11603"/>
        <dbReference type="ChEBI" id="CHEBI:15378"/>
        <dbReference type="ChEBI" id="CHEBI:29999"/>
        <dbReference type="ChEBI" id="CHEBI:30616"/>
        <dbReference type="ChEBI" id="CHEBI:83421"/>
        <dbReference type="ChEBI" id="CHEBI:456216"/>
    </reaction>
</comment>
<dbReference type="CDD" id="cd01918">
    <property type="entry name" value="HprK_C"/>
    <property type="match status" value="1"/>
</dbReference>
<dbReference type="GO" id="GO:0006109">
    <property type="term" value="P:regulation of carbohydrate metabolic process"/>
    <property type="evidence" value="ECO:0007669"/>
    <property type="project" value="UniProtKB-UniRule"/>
</dbReference>
<evidence type="ECO:0000313" key="19">
    <source>
        <dbReference type="Proteomes" id="UP000247150"/>
    </source>
</evidence>
<keyword evidence="8 15" id="KW-0547">Nucleotide-binding</keyword>
<dbReference type="RefSeq" id="WP_110064600.1">
    <property type="nucleotide sequence ID" value="NZ_QGTW01000004.1"/>
</dbReference>
<dbReference type="EC" id="2.7.4.-" evidence="15"/>
<dbReference type="NCBIfam" id="TIGR00679">
    <property type="entry name" value="hpr-ser"/>
    <property type="match status" value="1"/>
</dbReference>
<dbReference type="PANTHER" id="PTHR30305">
    <property type="entry name" value="PROTEIN YJDM-RELATED"/>
    <property type="match status" value="1"/>
</dbReference>
<dbReference type="InterPro" id="IPR011126">
    <property type="entry name" value="Hpr_kin/Pase_Hpr_N"/>
</dbReference>
<feature type="region of interest" description="Important for the catalytic mechanism of dephosphorylation" evidence="15">
    <location>
        <begin position="264"/>
        <end position="269"/>
    </location>
</feature>
<dbReference type="GO" id="GO:0004674">
    <property type="term" value="F:protein serine/threonine kinase activity"/>
    <property type="evidence" value="ECO:0007669"/>
    <property type="project" value="UniProtKB-KW"/>
</dbReference>
<comment type="subunit">
    <text evidence="4 15">Homohexamer.</text>
</comment>
<evidence type="ECO:0000256" key="10">
    <source>
        <dbReference type="ARBA" id="ARBA00022840"/>
    </source>
</evidence>
<organism evidence="18 19">
    <name type="scientific">Cytobacillus oceanisediminis</name>
    <dbReference type="NCBI Taxonomy" id="665099"/>
    <lineage>
        <taxon>Bacteria</taxon>
        <taxon>Bacillati</taxon>
        <taxon>Bacillota</taxon>
        <taxon>Bacilli</taxon>
        <taxon>Bacillales</taxon>
        <taxon>Bacillaceae</taxon>
        <taxon>Cytobacillus</taxon>
    </lineage>
</organism>
<evidence type="ECO:0000256" key="13">
    <source>
        <dbReference type="ARBA" id="ARBA00023277"/>
    </source>
</evidence>
<evidence type="ECO:0000256" key="3">
    <source>
        <dbReference type="ARBA" id="ARBA00006883"/>
    </source>
</evidence>
<evidence type="ECO:0000256" key="8">
    <source>
        <dbReference type="ARBA" id="ARBA00022741"/>
    </source>
</evidence>
<proteinExistence type="inferred from homology"/>
<dbReference type="InterPro" id="IPR028979">
    <property type="entry name" value="Ser_kin/Pase_Hpr-like_N_sf"/>
</dbReference>
<dbReference type="Pfam" id="PF02603">
    <property type="entry name" value="Hpr_kinase_N"/>
    <property type="match status" value="1"/>
</dbReference>
<feature type="binding site" evidence="15">
    <location>
        <position position="160"/>
    </location>
    <ligand>
        <name>Mg(2+)</name>
        <dbReference type="ChEBI" id="CHEBI:18420"/>
    </ligand>
</feature>
<keyword evidence="11 15" id="KW-0460">Magnesium</keyword>
<dbReference type="SUPFAM" id="SSF53795">
    <property type="entry name" value="PEP carboxykinase-like"/>
    <property type="match status" value="1"/>
</dbReference>
<comment type="catalytic activity">
    <reaction evidence="14 15">
        <text>[HPr protein]-O-phospho-L-serine + phosphate + H(+) = [HPr protein]-L-serine + diphosphate</text>
        <dbReference type="Rhea" id="RHEA:46604"/>
        <dbReference type="Rhea" id="RHEA-COMP:11602"/>
        <dbReference type="Rhea" id="RHEA-COMP:11603"/>
        <dbReference type="ChEBI" id="CHEBI:15378"/>
        <dbReference type="ChEBI" id="CHEBI:29999"/>
        <dbReference type="ChEBI" id="CHEBI:33019"/>
        <dbReference type="ChEBI" id="CHEBI:43474"/>
        <dbReference type="ChEBI" id="CHEBI:83421"/>
    </reaction>
</comment>
<evidence type="ECO:0000256" key="15">
    <source>
        <dbReference type="HAMAP-Rule" id="MF_01249"/>
    </source>
</evidence>
<protein>
    <recommendedName>
        <fullName evidence="15">HPr kinase/phosphorylase</fullName>
        <shortName evidence="15">HPrK/P</shortName>
        <ecNumber evidence="15">2.7.11.-</ecNumber>
        <ecNumber evidence="15">2.7.4.-</ecNumber>
    </recommendedName>
    <alternativeName>
        <fullName evidence="15">HPr(Ser) kinase/phosphorylase</fullName>
    </alternativeName>
</protein>
<evidence type="ECO:0000256" key="4">
    <source>
        <dbReference type="ARBA" id="ARBA00011643"/>
    </source>
</evidence>